<dbReference type="PANTHER" id="PTHR31157">
    <property type="entry name" value="SCP DOMAIN-CONTAINING PROTEIN"/>
    <property type="match status" value="1"/>
</dbReference>
<keyword evidence="2" id="KW-0732">Signal</keyword>
<dbReference type="AlphaFoldDB" id="A0A9W8LVQ7"/>
<sequence>MKLLTFGSAIATVAVLLSVIHEGEAYPVRLERRDPVTKVVHYVLNTVNNGLETVQSQFAPPSPDYHNAPPAPTGGGSPSTTEAEMERQVLCLVNKERKRVGLNLLSIHPALTEAALEHSKYQSQAKSMTHSNPRYGPLGSRLERGGFNFKTAAENIAEAPAATAQEIFDMWREDPPHYRNIVDPSATFMGLACVNGFWTQDFASSKDLPAAKNYEAHDYC</sequence>
<comment type="caution">
    <text evidence="4">The sequence shown here is derived from an EMBL/GenBank/DDBJ whole genome shotgun (WGS) entry which is preliminary data.</text>
</comment>
<proteinExistence type="predicted"/>
<accession>A0A9W8LVQ7</accession>
<evidence type="ECO:0000259" key="3">
    <source>
        <dbReference type="Pfam" id="PF00188"/>
    </source>
</evidence>
<dbReference type="Pfam" id="PF00188">
    <property type="entry name" value="CAP"/>
    <property type="match status" value="1"/>
</dbReference>
<gene>
    <name evidence="4" type="ORF">H4R20_000118</name>
</gene>
<dbReference type="InterPro" id="IPR035940">
    <property type="entry name" value="CAP_sf"/>
</dbReference>
<protein>
    <recommendedName>
        <fullName evidence="3">SCP domain-containing protein</fullName>
    </recommendedName>
</protein>
<evidence type="ECO:0000313" key="4">
    <source>
        <dbReference type="EMBL" id="KAJ2809393.1"/>
    </source>
</evidence>
<evidence type="ECO:0000256" key="2">
    <source>
        <dbReference type="SAM" id="SignalP"/>
    </source>
</evidence>
<feature type="region of interest" description="Disordered" evidence="1">
    <location>
        <begin position="54"/>
        <end position="83"/>
    </location>
</feature>
<dbReference type="EMBL" id="JANBUO010000003">
    <property type="protein sequence ID" value="KAJ2809393.1"/>
    <property type="molecule type" value="Genomic_DNA"/>
</dbReference>
<feature type="signal peptide" evidence="2">
    <location>
        <begin position="1"/>
        <end position="25"/>
    </location>
</feature>
<feature type="chain" id="PRO_5040751280" description="SCP domain-containing protein" evidence="2">
    <location>
        <begin position="26"/>
        <end position="220"/>
    </location>
</feature>
<keyword evidence="5" id="KW-1185">Reference proteome</keyword>
<name>A0A9W8LVQ7_9FUNG</name>
<feature type="domain" description="SCP" evidence="3">
    <location>
        <begin position="92"/>
        <end position="196"/>
    </location>
</feature>
<dbReference type="SUPFAM" id="SSF55797">
    <property type="entry name" value="PR-1-like"/>
    <property type="match status" value="1"/>
</dbReference>
<evidence type="ECO:0000256" key="1">
    <source>
        <dbReference type="SAM" id="MobiDB-lite"/>
    </source>
</evidence>
<organism evidence="4 5">
    <name type="scientific">Coemansia guatemalensis</name>
    <dbReference type="NCBI Taxonomy" id="2761395"/>
    <lineage>
        <taxon>Eukaryota</taxon>
        <taxon>Fungi</taxon>
        <taxon>Fungi incertae sedis</taxon>
        <taxon>Zoopagomycota</taxon>
        <taxon>Kickxellomycotina</taxon>
        <taxon>Kickxellomycetes</taxon>
        <taxon>Kickxellales</taxon>
        <taxon>Kickxellaceae</taxon>
        <taxon>Coemansia</taxon>
    </lineage>
</organism>
<dbReference type="Proteomes" id="UP001140094">
    <property type="component" value="Unassembled WGS sequence"/>
</dbReference>
<dbReference type="OrthoDB" id="568194at2759"/>
<dbReference type="PANTHER" id="PTHR31157:SF1">
    <property type="entry name" value="SCP DOMAIN-CONTAINING PROTEIN"/>
    <property type="match status" value="1"/>
</dbReference>
<reference evidence="4" key="1">
    <citation type="submission" date="2022-07" db="EMBL/GenBank/DDBJ databases">
        <title>Phylogenomic reconstructions and comparative analyses of Kickxellomycotina fungi.</title>
        <authorList>
            <person name="Reynolds N.K."/>
            <person name="Stajich J.E."/>
            <person name="Barry K."/>
            <person name="Grigoriev I.V."/>
            <person name="Crous P."/>
            <person name="Smith M.E."/>
        </authorList>
    </citation>
    <scope>NUCLEOTIDE SEQUENCE</scope>
    <source>
        <strain evidence="4">NRRL 1565</strain>
    </source>
</reference>
<evidence type="ECO:0000313" key="5">
    <source>
        <dbReference type="Proteomes" id="UP001140094"/>
    </source>
</evidence>
<dbReference type="CDD" id="cd05379">
    <property type="entry name" value="CAP_bacterial"/>
    <property type="match status" value="1"/>
</dbReference>
<dbReference type="InterPro" id="IPR014044">
    <property type="entry name" value="CAP_dom"/>
</dbReference>
<dbReference type="Gene3D" id="3.40.33.10">
    <property type="entry name" value="CAP"/>
    <property type="match status" value="1"/>
</dbReference>